<feature type="region of interest" description="Disordered" evidence="1">
    <location>
        <begin position="477"/>
        <end position="517"/>
    </location>
</feature>
<dbReference type="VEuPathDB" id="FungiDB:PV06_00034"/>
<evidence type="ECO:0000313" key="2">
    <source>
        <dbReference type="EMBL" id="KIW47331.1"/>
    </source>
</evidence>
<dbReference type="OrthoDB" id="286814at2759"/>
<dbReference type="RefSeq" id="XP_016267547.1">
    <property type="nucleotide sequence ID" value="XM_016400494.1"/>
</dbReference>
<dbReference type="EMBL" id="KN847332">
    <property type="protein sequence ID" value="KIW47331.1"/>
    <property type="molecule type" value="Genomic_DNA"/>
</dbReference>
<dbReference type="GO" id="GO:0005634">
    <property type="term" value="C:nucleus"/>
    <property type="evidence" value="ECO:0007669"/>
    <property type="project" value="TreeGrafter"/>
</dbReference>
<dbReference type="STRING" id="215243.A0A0D2B501"/>
<dbReference type="GeneID" id="27352108"/>
<reference evidence="2 3" key="1">
    <citation type="submission" date="2015-01" db="EMBL/GenBank/DDBJ databases">
        <title>The Genome Sequence of Exophiala oligosperma CBS72588.</title>
        <authorList>
            <consortium name="The Broad Institute Genomics Platform"/>
            <person name="Cuomo C."/>
            <person name="de Hoog S."/>
            <person name="Gorbushina A."/>
            <person name="Stielow B."/>
            <person name="Teixiera M."/>
            <person name="Abouelleil A."/>
            <person name="Chapman S.B."/>
            <person name="Priest M."/>
            <person name="Young S.K."/>
            <person name="Wortman J."/>
            <person name="Nusbaum C."/>
            <person name="Birren B."/>
        </authorList>
    </citation>
    <scope>NUCLEOTIDE SEQUENCE [LARGE SCALE GENOMIC DNA]</scope>
    <source>
        <strain evidence="2 3">CBS 72588</strain>
    </source>
</reference>
<dbReference type="SUPFAM" id="SSF47954">
    <property type="entry name" value="Cyclin-like"/>
    <property type="match status" value="1"/>
</dbReference>
<feature type="region of interest" description="Disordered" evidence="1">
    <location>
        <begin position="366"/>
        <end position="389"/>
    </location>
</feature>
<feature type="region of interest" description="Disordered" evidence="1">
    <location>
        <begin position="150"/>
        <end position="169"/>
    </location>
</feature>
<dbReference type="PANTHER" id="PTHR15615">
    <property type="match status" value="1"/>
</dbReference>
<dbReference type="Gene3D" id="1.10.472.10">
    <property type="entry name" value="Cyclin-like"/>
    <property type="match status" value="1"/>
</dbReference>
<organism evidence="2 3">
    <name type="scientific">Exophiala oligosperma</name>
    <dbReference type="NCBI Taxonomy" id="215243"/>
    <lineage>
        <taxon>Eukaryota</taxon>
        <taxon>Fungi</taxon>
        <taxon>Dikarya</taxon>
        <taxon>Ascomycota</taxon>
        <taxon>Pezizomycotina</taxon>
        <taxon>Eurotiomycetes</taxon>
        <taxon>Chaetothyriomycetidae</taxon>
        <taxon>Chaetothyriales</taxon>
        <taxon>Herpotrichiellaceae</taxon>
        <taxon>Exophiala</taxon>
    </lineage>
</organism>
<feature type="compositionally biased region" description="Polar residues" evidence="1">
    <location>
        <begin position="633"/>
        <end position="650"/>
    </location>
</feature>
<feature type="compositionally biased region" description="Polar residues" evidence="1">
    <location>
        <begin position="703"/>
        <end position="717"/>
    </location>
</feature>
<dbReference type="InterPro" id="IPR013922">
    <property type="entry name" value="Cyclin_PHO80-like"/>
</dbReference>
<dbReference type="GO" id="GO:0019901">
    <property type="term" value="F:protein kinase binding"/>
    <property type="evidence" value="ECO:0007669"/>
    <property type="project" value="InterPro"/>
</dbReference>
<dbReference type="GO" id="GO:0000307">
    <property type="term" value="C:cyclin-dependent protein kinase holoenzyme complex"/>
    <property type="evidence" value="ECO:0007669"/>
    <property type="project" value="TreeGrafter"/>
</dbReference>
<feature type="compositionally biased region" description="Polar residues" evidence="1">
    <location>
        <begin position="477"/>
        <end position="492"/>
    </location>
</feature>
<gene>
    <name evidence="2" type="ORF">PV06_00034</name>
</gene>
<dbReference type="CDD" id="cd20557">
    <property type="entry name" value="CYCLIN_ScPCL1-like"/>
    <property type="match status" value="1"/>
</dbReference>
<feature type="compositionally biased region" description="Low complexity" evidence="1">
    <location>
        <begin position="590"/>
        <end position="627"/>
    </location>
</feature>
<dbReference type="GO" id="GO:0016538">
    <property type="term" value="F:cyclin-dependent protein serine/threonine kinase regulator activity"/>
    <property type="evidence" value="ECO:0007669"/>
    <property type="project" value="TreeGrafter"/>
</dbReference>
<evidence type="ECO:0008006" key="4">
    <source>
        <dbReference type="Google" id="ProtNLM"/>
    </source>
</evidence>
<feature type="region of interest" description="Disordered" evidence="1">
    <location>
        <begin position="579"/>
        <end position="662"/>
    </location>
</feature>
<evidence type="ECO:0000313" key="3">
    <source>
        <dbReference type="Proteomes" id="UP000053342"/>
    </source>
</evidence>
<dbReference type="HOGENOM" id="CLU_017197_0_0_1"/>
<dbReference type="Pfam" id="PF08613">
    <property type="entry name" value="Cyclin"/>
    <property type="match status" value="1"/>
</dbReference>
<name>A0A0D2B501_9EURO</name>
<dbReference type="Proteomes" id="UP000053342">
    <property type="component" value="Unassembled WGS sequence"/>
</dbReference>
<feature type="compositionally biased region" description="Low complexity" evidence="1">
    <location>
        <begin position="370"/>
        <end position="388"/>
    </location>
</feature>
<accession>A0A0D2B501</accession>
<dbReference type="InterPro" id="IPR036915">
    <property type="entry name" value="Cyclin-like_sf"/>
</dbReference>
<feature type="region of interest" description="Disordered" evidence="1">
    <location>
        <begin position="669"/>
        <end position="688"/>
    </location>
</feature>
<feature type="region of interest" description="Disordered" evidence="1">
    <location>
        <begin position="703"/>
        <end position="743"/>
    </location>
</feature>
<proteinExistence type="predicted"/>
<evidence type="ECO:0000256" key="1">
    <source>
        <dbReference type="SAM" id="MobiDB-lite"/>
    </source>
</evidence>
<keyword evidence="3" id="KW-1185">Reference proteome</keyword>
<sequence length="833" mass="91511">MGVGEMTGFSNTYNPQNVQGWLDTQGHYKVPESNWPTAQFKCKKDVDQGSVASVDDVLSVSDSSQGSISSESSSHTTWTSATDLGEAFLEDDEKDEQQSRCSTGLESQDYLLKGLHTRDEVSCSSRFPSTHLDQNAASESLAKVQSKAAGCPRVSSQSTRPHRGGEITLEPQLRKSSSRRSSCLGKSLSGPCKLKRDTDVTEHFVALLVCFATRLVTAIWPMSACPPMSSTCFNGAGVLPLRVFIQETLRRSKTSYSTLQVALYYLVLLKSKLPCTSAENESPCRAMQCGRRMFLSALMLASKYLQDRNYSARAWSKISGLRSNEINENEREYLQLIDYELHVPKESFDVWSKIVLSLSRVTKEQPQCRSGSLSPGSSPPGSGSSNSLADMVSQVGLDETADTQTFTDAWWTDIINRLGPGLVKDSSLADDFLRRNLPADQMAQISAYYLEKHGKETPVNSPEASRVYDLNFSDSFKSSTTKQEPITPQTPVEMSPARASGLPVRPHLRNLPTPQTTPRVGDAFQWAGNCGKTSLRCSASVDALRNMRKQCLMNANLERCPPPRPQGCTLPSMRTLLRPAETTREYSNRSTSSASPLSVVSETPSLTSRSRSSSISSNSSWSSSMRSKGGSAEQFSSTLARMCSSSEASSQPPPTTLLKPDVSFGKFCDEGYGSSEEPLSKTSKHQLSTSHEVDALQALMSLSTHSETPSQSVTPTPQRLAEQGILGMRPITSSPRGHKRTLSKTNEKLQTQVRRTLTDPRMICNIIDDSVKPNHDSTPREWQLPSRNWAEPRRALPNTSDNKRVATYCSIQQFASAPNLAAQYLQDSIFAQP</sequence>
<dbReference type="PANTHER" id="PTHR15615:SF36">
    <property type="entry name" value="PHO85 CYCLIN-5"/>
    <property type="match status" value="1"/>
</dbReference>
<protein>
    <recommendedName>
        <fullName evidence="4">Cyclin N-terminal domain-containing protein</fullName>
    </recommendedName>
</protein>
<dbReference type="AlphaFoldDB" id="A0A0D2B501"/>